<evidence type="ECO:0000259" key="5">
    <source>
        <dbReference type="Pfam" id="PF13407"/>
    </source>
</evidence>
<evidence type="ECO:0000313" key="6">
    <source>
        <dbReference type="EMBL" id="MBT0959068.1"/>
    </source>
</evidence>
<feature type="chain" id="PRO_5042966980" evidence="4">
    <location>
        <begin position="22"/>
        <end position="314"/>
    </location>
</feature>
<dbReference type="CDD" id="cd06311">
    <property type="entry name" value="PBP1_ABC_sugar_binding-like"/>
    <property type="match status" value="1"/>
</dbReference>
<sequence>MKFTTVTAAAMVAALAAPAWAQDTKVIGVSIPAATHGWAGGMNFHAQEAVDRLEEVYPGLDFVLATASDAAKQVDDIEDMLATRNISALVVLPFESEPLTGPVQAVAESGAWVTVVDRGLAVEGIEDLYVAGDNSGFGTVSGEFMVSAMPEGGDIVVFRGIPTTIDNERVAGFEAAIEGSGINVLAMEHGNWNRDDSFTVMEDFLSKYDKIDAVWASDDDMAIGVLAAIEAAGRDDIQFVLGGAGMKEMIARTRDGDAMIPANVTYPPAMIATAIEMTAVGLTSTAPVSGTFVIGSVLVTQENAAEFYYADSPF</sequence>
<name>A0AAP2G5L3_9RHOB</name>
<dbReference type="PANTHER" id="PTHR46847:SF1">
    <property type="entry name" value="D-ALLOSE-BINDING PERIPLASMIC PROTEIN-RELATED"/>
    <property type="match status" value="1"/>
</dbReference>
<feature type="signal peptide" evidence="4">
    <location>
        <begin position="1"/>
        <end position="21"/>
    </location>
</feature>
<dbReference type="Gene3D" id="3.40.50.2300">
    <property type="match status" value="2"/>
</dbReference>
<evidence type="ECO:0000313" key="7">
    <source>
        <dbReference type="Proteomes" id="UP001315686"/>
    </source>
</evidence>
<dbReference type="EMBL" id="JADQAZ010000003">
    <property type="protein sequence ID" value="MBT0959068.1"/>
    <property type="molecule type" value="Genomic_DNA"/>
</dbReference>
<dbReference type="AlphaFoldDB" id="A0AAP2G5L3"/>
<evidence type="ECO:0000256" key="2">
    <source>
        <dbReference type="ARBA" id="ARBA00007639"/>
    </source>
</evidence>
<comment type="similarity">
    <text evidence="2">Belongs to the bacterial solute-binding protein 2 family.</text>
</comment>
<comment type="subcellular location">
    <subcellularLocation>
        <location evidence="1">Cell envelope</location>
    </subcellularLocation>
</comment>
<dbReference type="PANTHER" id="PTHR46847">
    <property type="entry name" value="D-ALLOSE-BINDING PERIPLASMIC PROTEIN-RELATED"/>
    <property type="match status" value="1"/>
</dbReference>
<evidence type="ECO:0000256" key="3">
    <source>
        <dbReference type="ARBA" id="ARBA00022729"/>
    </source>
</evidence>
<comment type="caution">
    <text evidence="6">The sequence shown here is derived from an EMBL/GenBank/DDBJ whole genome shotgun (WGS) entry which is preliminary data.</text>
</comment>
<dbReference type="Proteomes" id="UP001315686">
    <property type="component" value="Unassembled WGS sequence"/>
</dbReference>
<dbReference type="GO" id="GO:0030313">
    <property type="term" value="C:cell envelope"/>
    <property type="evidence" value="ECO:0007669"/>
    <property type="project" value="UniProtKB-SubCell"/>
</dbReference>
<gene>
    <name evidence="6" type="ORF">IV417_16905</name>
</gene>
<dbReference type="InterPro" id="IPR028082">
    <property type="entry name" value="Peripla_BP_I"/>
</dbReference>
<protein>
    <submittedName>
        <fullName evidence="6">ABC transporter substrate-binding protein</fullName>
    </submittedName>
</protein>
<dbReference type="RefSeq" id="WP_327795275.1">
    <property type="nucleotide sequence ID" value="NZ_JADQAZ010000003.1"/>
</dbReference>
<dbReference type="InterPro" id="IPR025997">
    <property type="entry name" value="SBP_2_dom"/>
</dbReference>
<evidence type="ECO:0000256" key="4">
    <source>
        <dbReference type="SAM" id="SignalP"/>
    </source>
</evidence>
<keyword evidence="7" id="KW-1185">Reference proteome</keyword>
<dbReference type="Pfam" id="PF13407">
    <property type="entry name" value="Peripla_BP_4"/>
    <property type="match status" value="1"/>
</dbReference>
<reference evidence="6 7" key="1">
    <citation type="journal article" date="2021" name="Arch. Microbiol.">
        <title>Harenicola maris gen. nov., sp. nov. isolated from the Sea of Japan shallow sediments.</title>
        <authorList>
            <person name="Romanenko L.A."/>
            <person name="Kurilenko V.V."/>
            <person name="Chernysheva N.Y."/>
            <person name="Tekutyeva L.A."/>
            <person name="Velansky P.V."/>
            <person name="Svetashev V.I."/>
            <person name="Isaeva M.P."/>
        </authorList>
    </citation>
    <scope>NUCLEOTIDE SEQUENCE [LARGE SCALE GENOMIC DNA]</scope>
    <source>
        <strain evidence="6 7">KMM 3653</strain>
    </source>
</reference>
<dbReference type="SUPFAM" id="SSF53822">
    <property type="entry name" value="Periplasmic binding protein-like I"/>
    <property type="match status" value="1"/>
</dbReference>
<organism evidence="6 7">
    <name type="scientific">Harenicola maris</name>
    <dbReference type="NCBI Taxonomy" id="2841044"/>
    <lineage>
        <taxon>Bacteria</taxon>
        <taxon>Pseudomonadati</taxon>
        <taxon>Pseudomonadota</taxon>
        <taxon>Alphaproteobacteria</taxon>
        <taxon>Rhodobacterales</taxon>
        <taxon>Paracoccaceae</taxon>
        <taxon>Harenicola</taxon>
    </lineage>
</organism>
<keyword evidence="3 4" id="KW-0732">Signal</keyword>
<feature type="domain" description="Periplasmic binding protein" evidence="5">
    <location>
        <begin position="27"/>
        <end position="278"/>
    </location>
</feature>
<dbReference type="GO" id="GO:0030246">
    <property type="term" value="F:carbohydrate binding"/>
    <property type="evidence" value="ECO:0007669"/>
    <property type="project" value="UniProtKB-ARBA"/>
</dbReference>
<accession>A0AAP2G5L3</accession>
<proteinExistence type="inferred from homology"/>
<evidence type="ECO:0000256" key="1">
    <source>
        <dbReference type="ARBA" id="ARBA00004196"/>
    </source>
</evidence>